<keyword evidence="1" id="KW-0046">Antibiotic resistance</keyword>
<accession>A0A9D1JZS5</accession>
<dbReference type="PROSITE" id="PS51186">
    <property type="entry name" value="GNAT"/>
    <property type="match status" value="1"/>
</dbReference>
<evidence type="ECO:0000256" key="1">
    <source>
        <dbReference type="ARBA" id="ARBA00023251"/>
    </source>
</evidence>
<dbReference type="InterPro" id="IPR016181">
    <property type="entry name" value="Acyl_CoA_acyltransferase"/>
</dbReference>
<dbReference type="GO" id="GO:0046677">
    <property type="term" value="P:response to antibiotic"/>
    <property type="evidence" value="ECO:0007669"/>
    <property type="project" value="UniProtKB-KW"/>
</dbReference>
<protein>
    <submittedName>
        <fullName evidence="3">Acetyltransferase</fullName>
    </submittedName>
</protein>
<organism evidence="3 4">
    <name type="scientific">Candidatus Merdivicinus excrementipullorum</name>
    <dbReference type="NCBI Taxonomy" id="2840867"/>
    <lineage>
        <taxon>Bacteria</taxon>
        <taxon>Bacillati</taxon>
        <taxon>Bacillota</taxon>
        <taxon>Clostridia</taxon>
        <taxon>Eubacteriales</taxon>
        <taxon>Oscillospiraceae</taxon>
        <taxon>Oscillospiraceae incertae sedis</taxon>
        <taxon>Candidatus Merdivicinus</taxon>
    </lineage>
</organism>
<comment type="caution">
    <text evidence="3">The sequence shown here is derived from an EMBL/GenBank/DDBJ whole genome shotgun (WGS) entry which is preliminary data.</text>
</comment>
<dbReference type="Proteomes" id="UP000824002">
    <property type="component" value="Unassembled WGS sequence"/>
</dbReference>
<feature type="domain" description="N-acetyltransferase" evidence="2">
    <location>
        <begin position="2"/>
        <end position="171"/>
    </location>
</feature>
<sequence length="180" mass="20872">MVTVRDLLPEDAPVLLKWLTNPEVLAFYEGRDACFTLGKIQEVFFDGENTRCIIEWQGKPAGYVQFYPVEGEDRQEYQFDGPEQHVFGMDQFLGEPELWGKGIGRRFIRLILAHLFGERGAEAVVLDPHADNLRAIRCYEACGFRKEKFLPAHEFHEGKMRDCWLMVCRESPNDRKADTQ</sequence>
<dbReference type="AlphaFoldDB" id="A0A9D1JZS5"/>
<proteinExistence type="predicted"/>
<dbReference type="PANTHER" id="PTHR31438">
    <property type="entry name" value="LYSINE N-ACYLTRANSFERASE C17G9.06C-RELATED"/>
    <property type="match status" value="1"/>
</dbReference>
<dbReference type="EMBL" id="DVJP01000058">
    <property type="protein sequence ID" value="HIS76929.1"/>
    <property type="molecule type" value="Genomic_DNA"/>
</dbReference>
<dbReference type="GO" id="GO:0016410">
    <property type="term" value="F:N-acyltransferase activity"/>
    <property type="evidence" value="ECO:0007669"/>
    <property type="project" value="TreeGrafter"/>
</dbReference>
<dbReference type="CDD" id="cd04301">
    <property type="entry name" value="NAT_SF"/>
    <property type="match status" value="1"/>
</dbReference>
<dbReference type="PANTHER" id="PTHR31438:SF1">
    <property type="entry name" value="LYSINE N-ACYLTRANSFERASE C17G9.06C-RELATED"/>
    <property type="match status" value="1"/>
</dbReference>
<evidence type="ECO:0000313" key="4">
    <source>
        <dbReference type="Proteomes" id="UP000824002"/>
    </source>
</evidence>
<dbReference type="Pfam" id="PF13523">
    <property type="entry name" value="Acetyltransf_8"/>
    <property type="match status" value="1"/>
</dbReference>
<evidence type="ECO:0000259" key="2">
    <source>
        <dbReference type="PROSITE" id="PS51186"/>
    </source>
</evidence>
<evidence type="ECO:0000313" key="3">
    <source>
        <dbReference type="EMBL" id="HIS76929.1"/>
    </source>
</evidence>
<reference evidence="3" key="1">
    <citation type="submission" date="2020-10" db="EMBL/GenBank/DDBJ databases">
        <authorList>
            <person name="Gilroy R."/>
        </authorList>
    </citation>
    <scope>NUCLEOTIDE SEQUENCE</scope>
    <source>
        <strain evidence="3">CHK199-13235</strain>
    </source>
</reference>
<dbReference type="Gene3D" id="3.40.630.30">
    <property type="match status" value="1"/>
</dbReference>
<dbReference type="InterPro" id="IPR000182">
    <property type="entry name" value="GNAT_dom"/>
</dbReference>
<gene>
    <name evidence="3" type="ORF">IAB51_08985</name>
</gene>
<name>A0A9D1JZS5_9FIRM</name>
<reference evidence="3" key="2">
    <citation type="journal article" date="2021" name="PeerJ">
        <title>Extensive microbial diversity within the chicken gut microbiome revealed by metagenomics and culture.</title>
        <authorList>
            <person name="Gilroy R."/>
            <person name="Ravi A."/>
            <person name="Getino M."/>
            <person name="Pursley I."/>
            <person name="Horton D.L."/>
            <person name="Alikhan N.F."/>
            <person name="Baker D."/>
            <person name="Gharbi K."/>
            <person name="Hall N."/>
            <person name="Watson M."/>
            <person name="Adriaenssens E.M."/>
            <person name="Foster-Nyarko E."/>
            <person name="Jarju S."/>
            <person name="Secka A."/>
            <person name="Antonio M."/>
            <person name="Oren A."/>
            <person name="Chaudhuri R.R."/>
            <person name="La Ragione R."/>
            <person name="Hildebrand F."/>
            <person name="Pallen M.J."/>
        </authorList>
    </citation>
    <scope>NUCLEOTIDE SEQUENCE</scope>
    <source>
        <strain evidence="3">CHK199-13235</strain>
    </source>
</reference>
<dbReference type="SUPFAM" id="SSF55729">
    <property type="entry name" value="Acyl-CoA N-acyltransferases (Nat)"/>
    <property type="match status" value="1"/>
</dbReference>